<keyword evidence="8" id="KW-0732">Signal</keyword>
<dbReference type="WBParaSite" id="TREG1_106270.1">
    <property type="protein sequence ID" value="TREG1_106270.1"/>
    <property type="gene ID" value="TREG1_106270"/>
</dbReference>
<dbReference type="GO" id="GO:0006516">
    <property type="term" value="P:glycoprotein catabolic process"/>
    <property type="evidence" value="ECO:0007669"/>
    <property type="project" value="TreeGrafter"/>
</dbReference>
<evidence type="ECO:0000256" key="8">
    <source>
        <dbReference type="SAM" id="SignalP"/>
    </source>
</evidence>
<reference evidence="12" key="2">
    <citation type="submission" date="2023-11" db="UniProtKB">
        <authorList>
            <consortium name="WormBaseParasite"/>
        </authorList>
    </citation>
    <scope>IDENTIFICATION</scope>
</reference>
<evidence type="ECO:0000256" key="6">
    <source>
        <dbReference type="ARBA" id="ARBA00023295"/>
    </source>
</evidence>
<dbReference type="SUPFAM" id="SSF49785">
    <property type="entry name" value="Galactose-binding domain-like"/>
    <property type="match status" value="1"/>
</dbReference>
<organism evidence="11 12">
    <name type="scientific">Trichobilharzia regenti</name>
    <name type="common">Nasal bird schistosome</name>
    <dbReference type="NCBI Taxonomy" id="157069"/>
    <lineage>
        <taxon>Eukaryota</taxon>
        <taxon>Metazoa</taxon>
        <taxon>Spiralia</taxon>
        <taxon>Lophotrochozoa</taxon>
        <taxon>Platyhelminthes</taxon>
        <taxon>Trematoda</taxon>
        <taxon>Digenea</taxon>
        <taxon>Strigeidida</taxon>
        <taxon>Schistosomatoidea</taxon>
        <taxon>Schistosomatidae</taxon>
        <taxon>Trichobilharzia</taxon>
    </lineage>
</organism>
<feature type="domain" description="Beta-mannosidase Ig-fold" evidence="9">
    <location>
        <begin position="904"/>
        <end position="951"/>
    </location>
</feature>
<sequence>MLKMLTKISIFLCLSCLLSGVFSTVNLVKWIPLTGNWIISNKTTSNQIHTLYGLDSYSVQWLSGNTNDPFIDYNDVSLKWIGYDNWTFSKTFTVEQYNLNKFIVELYLDGIDTFCDIILNNYRLGTTQNSFLSYTWRINHLLNLQAINTLEIKCMSTVLMAKRMAEVLEAQRKSLPPPLCWPGRFHGECYINLVRTTQSIFGWDWGLSLPIQGFWIPPKLIISSSSGLRFGEGFKFYAYSEQHKSKQTWNAEISIEVVMNAVHYRRYSRPCISAYIKGLNVFSRKCFTLKDDEKSMINFEILRNHSNVKLWWPNGIQTGPYLYTLMLYLTDGLYHLIDRKEYSIGFREVELIQEYVEPSDTGFGRTFYFKINHLPVFIKGANWIPARYMPGRRDTLMRNTSEKDVFWLEKRLLRSAALSGINLIRIWGGGRYENDEFYNEADKLGLMIWHDMMFAVSTYPDKESTDTVDLEIKRQISRLHYHPSIIVWSTDNEVKQAIANGWYQRPMDPHLMSVYKSKFIDSIFTNINKEEATSHRSKSKYKSRVCLISSPGNGYMTEKFKGLDPDPDNPLFGDIHFYIYFGNLWSESNYKVSRFISEFGLQSLPSALAWARSITNISDSKHWNIFDSLMNHRQHHSLGSAMLQLPLKYMNAPSEKQNPIRNYSRWAYISQLNQLMCLRAQINLYMRNKCRLQISSSKALNTDKLITMGTIYWQLNDIWSAPSWSTIDSAGQWKLSHYAAIREFYDIPKWGRIAIHNKDDVVIEADWIPNVQTNDDNTVHLPNEFEIICYTIWSFEPTYREILNISSVNNFQCPISVLNKSFEDLNKLCRFNGRSGRIIQIGMKVGKEYKQSDGGLLLLDEPKNIQDFPKDAGSGLRLKSIKSLTGEDNLSAYQQMAPFQTNYIYELIIEAKSPELFVNLDLDPILDVEFWYSLNGFHLVSERQRKVYLHISPVGRVIPMDVLKSSIWIESLATLYN</sequence>
<dbReference type="InterPro" id="IPR008979">
    <property type="entry name" value="Galactose-bd-like_sf"/>
</dbReference>
<dbReference type="PANTHER" id="PTHR43730">
    <property type="entry name" value="BETA-MANNOSIDASE"/>
    <property type="match status" value="1"/>
</dbReference>
<proteinExistence type="inferred from homology"/>
<dbReference type="GO" id="GO:0004567">
    <property type="term" value="F:beta-mannosidase activity"/>
    <property type="evidence" value="ECO:0007669"/>
    <property type="project" value="UniProtKB-EC"/>
</dbReference>
<protein>
    <recommendedName>
        <fullName evidence="3">beta-mannosidase</fullName>
        <ecNumber evidence="3">3.2.1.25</ecNumber>
    </recommendedName>
    <alternativeName>
        <fullName evidence="7">Mannanase</fullName>
    </alternativeName>
</protein>
<dbReference type="Pfam" id="PF17753">
    <property type="entry name" value="Ig_mannosidase"/>
    <property type="match status" value="1"/>
</dbReference>
<dbReference type="FunFam" id="3.20.20.80:FF:000050">
    <property type="entry name" value="Beta-mannosidase B"/>
    <property type="match status" value="1"/>
</dbReference>
<dbReference type="InterPro" id="IPR013783">
    <property type="entry name" value="Ig-like_fold"/>
</dbReference>
<dbReference type="Gene3D" id="3.20.20.80">
    <property type="entry name" value="Glycosidases"/>
    <property type="match status" value="1"/>
</dbReference>
<comment type="catalytic activity">
    <reaction evidence="1">
        <text>Hydrolysis of terminal, non-reducing beta-D-mannose residues in beta-D-mannosides.</text>
        <dbReference type="EC" id="3.2.1.25"/>
    </reaction>
</comment>
<name>A0AA85IT63_TRIRE</name>
<dbReference type="InterPro" id="IPR054593">
    <property type="entry name" value="Beta-mannosidase-like_N2"/>
</dbReference>
<evidence type="ECO:0000256" key="7">
    <source>
        <dbReference type="ARBA" id="ARBA00033445"/>
    </source>
</evidence>
<accession>A0AA85IT63</accession>
<evidence type="ECO:0000313" key="11">
    <source>
        <dbReference type="Proteomes" id="UP000050795"/>
    </source>
</evidence>
<feature type="domain" description="Beta-mannosidase-like galactose-binding" evidence="10">
    <location>
        <begin position="64"/>
        <end position="215"/>
    </location>
</feature>
<dbReference type="AlphaFoldDB" id="A0AA85IT63"/>
<dbReference type="Gene3D" id="2.60.40.10">
    <property type="entry name" value="Immunoglobulins"/>
    <property type="match status" value="1"/>
</dbReference>
<dbReference type="SUPFAM" id="SSF49303">
    <property type="entry name" value="beta-Galactosidase/glucuronidase domain"/>
    <property type="match status" value="1"/>
</dbReference>
<evidence type="ECO:0000256" key="5">
    <source>
        <dbReference type="ARBA" id="ARBA00023180"/>
    </source>
</evidence>
<evidence type="ECO:0000256" key="4">
    <source>
        <dbReference type="ARBA" id="ARBA00022801"/>
    </source>
</evidence>
<evidence type="ECO:0000259" key="9">
    <source>
        <dbReference type="Pfam" id="PF17753"/>
    </source>
</evidence>
<evidence type="ECO:0000259" key="10">
    <source>
        <dbReference type="Pfam" id="PF22666"/>
    </source>
</evidence>
<evidence type="ECO:0000313" key="12">
    <source>
        <dbReference type="WBParaSite" id="TREG1_106270.1"/>
    </source>
</evidence>
<evidence type="ECO:0000256" key="2">
    <source>
        <dbReference type="ARBA" id="ARBA00007401"/>
    </source>
</evidence>
<dbReference type="SUPFAM" id="SSF51445">
    <property type="entry name" value="(Trans)glycosidases"/>
    <property type="match status" value="1"/>
</dbReference>
<dbReference type="InterPro" id="IPR041625">
    <property type="entry name" value="Beta-mannosidase_Ig"/>
</dbReference>
<feature type="chain" id="PRO_5041646614" description="beta-mannosidase" evidence="8">
    <location>
        <begin position="24"/>
        <end position="977"/>
    </location>
</feature>
<dbReference type="InterPro" id="IPR036156">
    <property type="entry name" value="Beta-gal/glucu_dom_sf"/>
</dbReference>
<evidence type="ECO:0000256" key="3">
    <source>
        <dbReference type="ARBA" id="ARBA00012754"/>
    </source>
</evidence>
<dbReference type="PANTHER" id="PTHR43730:SF1">
    <property type="entry name" value="BETA-MANNOSIDASE"/>
    <property type="match status" value="1"/>
</dbReference>
<dbReference type="Gene3D" id="2.60.120.260">
    <property type="entry name" value="Galactose-binding domain-like"/>
    <property type="match status" value="1"/>
</dbReference>
<dbReference type="InterPro" id="IPR017853">
    <property type="entry name" value="GH"/>
</dbReference>
<evidence type="ECO:0000256" key="1">
    <source>
        <dbReference type="ARBA" id="ARBA00000829"/>
    </source>
</evidence>
<keyword evidence="5" id="KW-0325">Glycoprotein</keyword>
<dbReference type="Proteomes" id="UP000050795">
    <property type="component" value="Unassembled WGS sequence"/>
</dbReference>
<dbReference type="InterPro" id="IPR050887">
    <property type="entry name" value="Beta-mannosidase_GH2"/>
</dbReference>
<dbReference type="Pfam" id="PF22666">
    <property type="entry name" value="Glyco_hydro_2_N2"/>
    <property type="match status" value="1"/>
</dbReference>
<reference evidence="11" key="1">
    <citation type="submission" date="2022-06" db="EMBL/GenBank/DDBJ databases">
        <authorList>
            <person name="Berger JAMES D."/>
            <person name="Berger JAMES D."/>
        </authorList>
    </citation>
    <scope>NUCLEOTIDE SEQUENCE [LARGE SCALE GENOMIC DNA]</scope>
</reference>
<keyword evidence="4" id="KW-0378">Hydrolase</keyword>
<keyword evidence="6" id="KW-0326">Glycosidase</keyword>
<keyword evidence="11" id="KW-1185">Reference proteome</keyword>
<feature type="signal peptide" evidence="8">
    <location>
        <begin position="1"/>
        <end position="23"/>
    </location>
</feature>
<dbReference type="EC" id="3.2.1.25" evidence="3"/>
<comment type="similarity">
    <text evidence="2">Belongs to the glycosyl hydrolase 2 family.</text>
</comment>